<evidence type="ECO:0000256" key="1">
    <source>
        <dbReference type="ARBA" id="ARBA00022729"/>
    </source>
</evidence>
<protein>
    <recommendedName>
        <fullName evidence="3">Alpha-2-macroglobulin domain-containing protein</fullName>
    </recommendedName>
</protein>
<dbReference type="Pfam" id="PF07703">
    <property type="entry name" value="A2M_BRD"/>
    <property type="match status" value="1"/>
</dbReference>
<name>A0AAF3FJU8_9BILA</name>
<dbReference type="PANTHER" id="PTHR11412">
    <property type="entry name" value="MACROGLOBULIN / COMPLEMENT"/>
    <property type="match status" value="1"/>
</dbReference>
<dbReference type="Pfam" id="PF00207">
    <property type="entry name" value="A2M"/>
    <property type="match status" value="1"/>
</dbReference>
<dbReference type="SMART" id="SM01360">
    <property type="entry name" value="A2M"/>
    <property type="match status" value="1"/>
</dbReference>
<dbReference type="InterPro" id="IPR008930">
    <property type="entry name" value="Terpenoid_cyclase/PrenylTrfase"/>
</dbReference>
<evidence type="ECO:0000313" key="5">
    <source>
        <dbReference type="WBParaSite" id="MBELARI_LOCUS7390"/>
    </source>
</evidence>
<proteinExistence type="predicted"/>
<evidence type="ECO:0000313" key="4">
    <source>
        <dbReference type="Proteomes" id="UP000887575"/>
    </source>
</evidence>
<keyword evidence="1" id="KW-0732">Signal</keyword>
<dbReference type="Gene3D" id="1.50.10.20">
    <property type="match status" value="1"/>
</dbReference>
<evidence type="ECO:0000256" key="2">
    <source>
        <dbReference type="ARBA" id="ARBA00022966"/>
    </source>
</evidence>
<reference evidence="5" key="1">
    <citation type="submission" date="2024-02" db="UniProtKB">
        <authorList>
            <consortium name="WormBaseParasite"/>
        </authorList>
    </citation>
    <scope>IDENTIFICATION</scope>
</reference>
<dbReference type="InterPro" id="IPR050473">
    <property type="entry name" value="A2M/Complement_sys"/>
</dbReference>
<keyword evidence="4" id="KW-1185">Reference proteome</keyword>
<dbReference type="InterPro" id="IPR008993">
    <property type="entry name" value="TIMP-like_OB-fold"/>
</dbReference>
<sequence length="1751" mass="198270">MKEIFVLRIKIKEFPKADWLIKDGKWTANVDIRRCFNQQTTITDLYLEVRDQGTGKKGSAQIRHDPLSTGFQIVPLKPGYTINTTKLYLAVFQDPHHSATDGELEMRCVGSERPLRAQIHSYAVRVGDTMTVDIPESWTEKCHVIRLKWLRKLNRGGDSRERLMVIPKTDSSSESGELNLAFLHPINYSSQYTVGERVTVKASVQDDTYNYMVICNGKDLTRSARIDHSKTINFEATRKMLGNCVIYLYSTKTQQVDMLLFFVSDKCTGSTIPSRDTMKPGQKITITMNGQKNGYVIMRTLDEKIAKLMKKNGYVIMRTLDEKIAKLMKEDQPGLPKLWEGLFFARNFQKEEQIRMFNLVTLKSIKNIITKNCAIAGSLFNHKILGGTCPEGKASTSAVSDLCMRQITTNCQPGITPTQEAVCDRMGSSASCSSGKLQKLRAKLPDNVRSSSFMRSFGRPTTFMDDFELEPPILPSDEMTFTRSYFPHVWIFDDYSLGPFGTSAIQEEAPHSVGRWVIQSDYWAPNEFSFCSAIPKYVTSTKSFFMEIDMPKNVYVNESVTVKISVTANDLEEEKQLSICYGNLPRQLCADMGPAGTHGLPAYSRIVLSKTHPITTKTFNMRFFKTGEVKIVFMLRTEVYVPGEENRCANGEVLDSIEQPIMIAKRAETEEHYRRLILSIEKPVSKSLNDAIEEVDRADVIRPNILDVYEYRAPHEDALISEIHTNIADTDSVYSITAEISKFLPSIYIPLRISNELRESEASRKKRGIVGYGNTFLSDVIKKLSVELYKFKLERTVLRRNDATTEFLENNIGALVADMLRFSDCSTNSSCGYYEYGRPINQNQRSPVLTAMSTSLLCEAIADEKLVCGSIRWLQEVMVQDFHENESNSFTNFNGLADIDSSDRAWFLRGMLLQISQDCAAYTCVKNDEAWSRLYEYFYDFEENDLTDLRAVAALAYMATNATNHVLRQKLNASIKENVFPYWEAGRRSRNVLDRLQNGQQNFFNLKGIKSGDVLVNALGVLAFVGRSVDVPKLMDFDSLADWIYEQKKEDGTYENALDTYFAARALYEYRSRKVDIGPPNENLIVEISAPHFAKKIVNVTDTSMLIYLPTNVRNITIKTKGFGKVKAGIRVLAARRQRNRRELSEPDLPIKMTVNQQKDQQRDIIMQTVCLTSLSPLIDTFEIVHGLFTGFTTYFDKVEIVGQSDLKMINLPMVSSYAIHMTVQLNKTNTQGCYKVAVFPPNHPHEPTSLAPVEISCRHPVNDIVGQVLISHPDAVARGKTKRNAAVHAVLRLRKHSSKRRARAAIDETIESVCFNGGQCTCGESTCADTYFAARALYEYRSRKVDIGPPNENLIVEISAPHFAKKIVNVTDTSMLIYLPTNVRNITIKTKGFGKVKAGIRVLAARRQRNRRELSEPDLPIKMTVNQQKDQQRDIIMQTVCLTSLSPLIDTFEIVHGLFTGFTTYFDKVEIVGQSDLKMINLPMVSSYAIHMTVQLNKTNTQGCYKVAVFPPNHPHEPTSLAPVEISCRHPVNDIVGQVLISHPDAVARGKTKRNAAVHAVLRLRKHSSKRRARAAIDETIESVCFNGGQCTCGESTCAVRCNSCQRSTPQSVRKEICRDGAFGIFGKLIEKRESTISVGSSTAIYNIYKMHVLQTLMRDEIIEMRNNQIEIWLRKCNQRCNKDISINKEESYFVIGDRNDLIVDTDARTNYVLRLTDRFEKSVSECGLYQNIFWSGPFNYTSCDDSKRR</sequence>
<evidence type="ECO:0000259" key="3">
    <source>
        <dbReference type="SMART" id="SM01360"/>
    </source>
</evidence>
<dbReference type="GO" id="GO:0004866">
    <property type="term" value="F:endopeptidase inhibitor activity"/>
    <property type="evidence" value="ECO:0007669"/>
    <property type="project" value="InterPro"/>
</dbReference>
<dbReference type="SUPFAM" id="SSF48239">
    <property type="entry name" value="Terpenoid cyclases/Protein prenyltransferases"/>
    <property type="match status" value="1"/>
</dbReference>
<organism evidence="4 5">
    <name type="scientific">Mesorhabditis belari</name>
    <dbReference type="NCBI Taxonomy" id="2138241"/>
    <lineage>
        <taxon>Eukaryota</taxon>
        <taxon>Metazoa</taxon>
        <taxon>Ecdysozoa</taxon>
        <taxon>Nematoda</taxon>
        <taxon>Chromadorea</taxon>
        <taxon>Rhabditida</taxon>
        <taxon>Rhabditina</taxon>
        <taxon>Rhabditomorpha</taxon>
        <taxon>Rhabditoidea</taxon>
        <taxon>Rhabditidae</taxon>
        <taxon>Mesorhabditinae</taxon>
        <taxon>Mesorhabditis</taxon>
    </lineage>
</organism>
<feature type="domain" description="Alpha-2-macroglobulin" evidence="3">
    <location>
        <begin position="489"/>
        <end position="579"/>
    </location>
</feature>
<keyword evidence="2" id="KW-0882">Thioester bond</keyword>
<dbReference type="WBParaSite" id="MBELARI_LOCUS7390">
    <property type="protein sequence ID" value="MBELARI_LOCUS7390"/>
    <property type="gene ID" value="MBELARI_LOCUS7390"/>
</dbReference>
<dbReference type="Gene3D" id="2.40.50.120">
    <property type="match status" value="1"/>
</dbReference>
<dbReference type="InterPro" id="IPR001599">
    <property type="entry name" value="Macroglobln_a2"/>
</dbReference>
<dbReference type="InterPro" id="IPR011625">
    <property type="entry name" value="A2M_N_BRD"/>
</dbReference>
<dbReference type="PANTHER" id="PTHR11412:SF136">
    <property type="entry name" value="CD109 ANTIGEN"/>
    <property type="match status" value="1"/>
</dbReference>
<dbReference type="Proteomes" id="UP000887575">
    <property type="component" value="Unassembled WGS sequence"/>
</dbReference>
<accession>A0AAF3FJU8</accession>